<dbReference type="EMBL" id="JAUSRA010000001">
    <property type="protein sequence ID" value="MDP9794697.1"/>
    <property type="molecule type" value="Genomic_DNA"/>
</dbReference>
<sequence length="206" mass="21936">MTIEVLRVALRDVSGRAWLDDAEAAVRRDPAAIGRLFPAVGRHTGRDGLPGVPGWTVDAAARATLLATLLETPGGPGEIAELYRYGDSREKLAIIAACAILPDAPDEHVLPLLRDALRTNDTRLVAAALGPVADRLDDDTWRQGVLKCVFMGVPLTAVHALRDRADDGLADMLAALAEERAAAGRDFPADASALLTDLRRRGPVPQ</sequence>
<comment type="caution">
    <text evidence="1">The sequence shown here is derived from an EMBL/GenBank/DDBJ whole genome shotgun (WGS) entry which is preliminary data.</text>
</comment>
<evidence type="ECO:0000313" key="2">
    <source>
        <dbReference type="Proteomes" id="UP001240984"/>
    </source>
</evidence>
<evidence type="ECO:0000313" key="1">
    <source>
        <dbReference type="EMBL" id="MDP9794697.1"/>
    </source>
</evidence>
<evidence type="ECO:0008006" key="3">
    <source>
        <dbReference type="Google" id="ProtNLM"/>
    </source>
</evidence>
<proteinExistence type="predicted"/>
<name>A0ABT9MTD6_9ACTN</name>
<dbReference type="NCBIfam" id="NF035938">
    <property type="entry name" value="EboA_domain"/>
    <property type="match status" value="1"/>
</dbReference>
<accession>A0ABT9MTD6</accession>
<organism evidence="1 2">
    <name type="scientific">Catenuloplanes nepalensis</name>
    <dbReference type="NCBI Taxonomy" id="587533"/>
    <lineage>
        <taxon>Bacteria</taxon>
        <taxon>Bacillati</taxon>
        <taxon>Actinomycetota</taxon>
        <taxon>Actinomycetes</taxon>
        <taxon>Micromonosporales</taxon>
        <taxon>Micromonosporaceae</taxon>
        <taxon>Catenuloplanes</taxon>
    </lineage>
</organism>
<dbReference type="InterPro" id="IPR047715">
    <property type="entry name" value="EboA_dom"/>
</dbReference>
<dbReference type="Proteomes" id="UP001240984">
    <property type="component" value="Unassembled WGS sequence"/>
</dbReference>
<gene>
    <name evidence="1" type="ORF">J2S43_003209</name>
</gene>
<dbReference type="RefSeq" id="WP_306829912.1">
    <property type="nucleotide sequence ID" value="NZ_JAUSRA010000001.1"/>
</dbReference>
<keyword evidence="2" id="KW-1185">Reference proteome</keyword>
<protein>
    <recommendedName>
        <fullName evidence="3">Sugar phosphate isomerase</fullName>
    </recommendedName>
</protein>
<reference evidence="1 2" key="1">
    <citation type="submission" date="2023-07" db="EMBL/GenBank/DDBJ databases">
        <title>Sequencing the genomes of 1000 actinobacteria strains.</title>
        <authorList>
            <person name="Klenk H.-P."/>
        </authorList>
    </citation>
    <scope>NUCLEOTIDE SEQUENCE [LARGE SCALE GENOMIC DNA]</scope>
    <source>
        <strain evidence="1 2">DSM 44710</strain>
    </source>
</reference>